<feature type="compositionally biased region" description="Polar residues" evidence="6">
    <location>
        <begin position="3795"/>
        <end position="3804"/>
    </location>
</feature>
<dbReference type="Pfam" id="PF12130">
    <property type="entry name" value="bMERB_dom"/>
    <property type="match status" value="1"/>
</dbReference>
<feature type="region of interest" description="Disordered" evidence="6">
    <location>
        <begin position="3488"/>
        <end position="3514"/>
    </location>
</feature>
<dbReference type="SUPFAM" id="SSF47576">
    <property type="entry name" value="Calponin-homology domain, CH-domain"/>
    <property type="match status" value="1"/>
</dbReference>
<feature type="region of interest" description="Disordered" evidence="6">
    <location>
        <begin position="3184"/>
        <end position="3208"/>
    </location>
</feature>
<feature type="compositionally biased region" description="Polar residues" evidence="6">
    <location>
        <begin position="482"/>
        <end position="498"/>
    </location>
</feature>
<dbReference type="InterPro" id="IPR050540">
    <property type="entry name" value="F-actin_Monoox_Mical"/>
</dbReference>
<feature type="compositionally biased region" description="Polar residues" evidence="6">
    <location>
        <begin position="3718"/>
        <end position="3739"/>
    </location>
</feature>
<feature type="compositionally biased region" description="Polar residues" evidence="6">
    <location>
        <begin position="506"/>
        <end position="516"/>
    </location>
</feature>
<evidence type="ECO:0000256" key="3">
    <source>
        <dbReference type="ARBA" id="ARBA00022753"/>
    </source>
</evidence>
<evidence type="ECO:0008006" key="12">
    <source>
        <dbReference type="Google" id="ProtNLM"/>
    </source>
</evidence>
<dbReference type="OrthoDB" id="8851913at2759"/>
<name>A0A6A5DXJ9_PERFL</name>
<gene>
    <name evidence="10" type="ORF">PFLUV_G00162710</name>
</gene>
<proteinExistence type="predicted"/>
<feature type="compositionally biased region" description="Pro residues" evidence="6">
    <location>
        <begin position="254"/>
        <end position="265"/>
    </location>
</feature>
<dbReference type="PROSITE" id="PS51848">
    <property type="entry name" value="BMERB"/>
    <property type="match status" value="1"/>
</dbReference>
<dbReference type="InterPro" id="IPR019448">
    <property type="entry name" value="NT-C2"/>
</dbReference>
<feature type="domain" description="C2 NT-type" evidence="8">
    <location>
        <begin position="8"/>
        <end position="157"/>
    </location>
</feature>
<feature type="compositionally biased region" description="Polar residues" evidence="6">
    <location>
        <begin position="3192"/>
        <end position="3203"/>
    </location>
</feature>
<keyword evidence="2" id="KW-0597">Phosphoprotein</keyword>
<dbReference type="Gene3D" id="1.10.418.10">
    <property type="entry name" value="Calponin-like domain"/>
    <property type="match status" value="1"/>
</dbReference>
<dbReference type="FunFam" id="1.10.418.10:FF:000023">
    <property type="entry name" value="EH domain-binding protein 1 isoform X1"/>
    <property type="match status" value="1"/>
</dbReference>
<comment type="subcellular location">
    <subcellularLocation>
        <location evidence="1">Endosome</location>
    </subcellularLocation>
</comment>
<evidence type="ECO:0000256" key="2">
    <source>
        <dbReference type="ARBA" id="ARBA00022553"/>
    </source>
</evidence>
<feature type="region of interest" description="Disordered" evidence="6">
    <location>
        <begin position="3625"/>
        <end position="3668"/>
    </location>
</feature>
<dbReference type="PANTHER" id="PTHR23167">
    <property type="entry name" value="CALPONIN HOMOLOGY DOMAIN-CONTAINING PROTEIN DDB_G0272472-RELATED"/>
    <property type="match status" value="1"/>
</dbReference>
<feature type="compositionally biased region" description="Acidic residues" evidence="6">
    <location>
        <begin position="187"/>
        <end position="196"/>
    </location>
</feature>
<feature type="compositionally biased region" description="Basic and acidic residues" evidence="6">
    <location>
        <begin position="4582"/>
        <end position="4604"/>
    </location>
</feature>
<feature type="compositionally biased region" description="Basic and acidic residues" evidence="6">
    <location>
        <begin position="4046"/>
        <end position="4055"/>
    </location>
</feature>
<dbReference type="InterPro" id="IPR036872">
    <property type="entry name" value="CH_dom_sf"/>
</dbReference>
<evidence type="ECO:0000259" key="9">
    <source>
        <dbReference type="PROSITE" id="PS51848"/>
    </source>
</evidence>
<evidence type="ECO:0000313" key="10">
    <source>
        <dbReference type="EMBL" id="KAF1380347.1"/>
    </source>
</evidence>
<feature type="coiled-coil region" evidence="5">
    <location>
        <begin position="4672"/>
        <end position="4699"/>
    </location>
</feature>
<evidence type="ECO:0000256" key="5">
    <source>
        <dbReference type="SAM" id="Coils"/>
    </source>
</evidence>
<keyword evidence="3" id="KW-0967">Endosome</keyword>
<feature type="compositionally biased region" description="Low complexity" evidence="6">
    <location>
        <begin position="386"/>
        <end position="402"/>
    </location>
</feature>
<feature type="compositionally biased region" description="Polar residues" evidence="6">
    <location>
        <begin position="3986"/>
        <end position="3999"/>
    </location>
</feature>
<feature type="region of interest" description="Disordered" evidence="6">
    <location>
        <begin position="3681"/>
        <end position="3844"/>
    </location>
</feature>
<dbReference type="InterPro" id="IPR022735">
    <property type="entry name" value="bMERB_dom"/>
</dbReference>
<feature type="domain" description="BMERB" evidence="9">
    <location>
        <begin position="4593"/>
        <end position="4749"/>
    </location>
</feature>
<feature type="region of interest" description="Disordered" evidence="6">
    <location>
        <begin position="3953"/>
        <end position="4029"/>
    </location>
</feature>
<dbReference type="PROSITE" id="PS51840">
    <property type="entry name" value="C2_NT"/>
    <property type="match status" value="1"/>
</dbReference>
<dbReference type="PANTHER" id="PTHR23167:SF91">
    <property type="entry name" value="EH DOMAIN-BINDING PROTEIN 1-LIKE PROTEIN 1"/>
    <property type="match status" value="1"/>
</dbReference>
<dbReference type="SMART" id="SM01203">
    <property type="entry name" value="DUF3585"/>
    <property type="match status" value="1"/>
</dbReference>
<feature type="region of interest" description="Disordered" evidence="6">
    <location>
        <begin position="713"/>
        <end position="734"/>
    </location>
</feature>
<evidence type="ECO:0000256" key="1">
    <source>
        <dbReference type="ARBA" id="ARBA00004177"/>
    </source>
</evidence>
<feature type="compositionally biased region" description="Polar residues" evidence="6">
    <location>
        <begin position="568"/>
        <end position="581"/>
    </location>
</feature>
<reference evidence="10 11" key="1">
    <citation type="submission" date="2019-06" db="EMBL/GenBank/DDBJ databases">
        <title>A chromosome-scale genome assembly of the European perch, Perca fluviatilis.</title>
        <authorList>
            <person name="Roques C."/>
            <person name="Zahm M."/>
            <person name="Cabau C."/>
            <person name="Klopp C."/>
            <person name="Bouchez O."/>
            <person name="Donnadieu C."/>
            <person name="Kuhl H."/>
            <person name="Gislard M."/>
            <person name="Guendouz S."/>
            <person name="Journot L."/>
            <person name="Haffray P."/>
            <person name="Bestin A."/>
            <person name="Morvezen R."/>
            <person name="Feron R."/>
            <person name="Wen M."/>
            <person name="Jouanno E."/>
            <person name="Herpin A."/>
            <person name="Schartl M."/>
            <person name="Postlethwait J."/>
            <person name="Schaerlinger B."/>
            <person name="Chardard D."/>
            <person name="Lecocq T."/>
            <person name="Poncet C."/>
            <person name="Jaffrelo L."/>
            <person name="Lampietro C."/>
            <person name="Guiguen Y."/>
        </authorList>
    </citation>
    <scope>NUCLEOTIDE SEQUENCE [LARGE SCALE GENOMIC DNA]</scope>
    <source>
        <tissue evidence="10">Blood</tissue>
    </source>
</reference>
<feature type="compositionally biased region" description="Polar residues" evidence="6">
    <location>
        <begin position="4497"/>
        <end position="4507"/>
    </location>
</feature>
<dbReference type="SMART" id="SM00033">
    <property type="entry name" value="CH"/>
    <property type="match status" value="1"/>
</dbReference>
<organism evidence="10 11">
    <name type="scientific">Perca fluviatilis</name>
    <name type="common">European perch</name>
    <dbReference type="NCBI Taxonomy" id="8168"/>
    <lineage>
        <taxon>Eukaryota</taxon>
        <taxon>Metazoa</taxon>
        <taxon>Chordata</taxon>
        <taxon>Craniata</taxon>
        <taxon>Vertebrata</taxon>
        <taxon>Euteleostomi</taxon>
        <taxon>Actinopterygii</taxon>
        <taxon>Neopterygii</taxon>
        <taxon>Teleostei</taxon>
        <taxon>Neoteleostei</taxon>
        <taxon>Acanthomorphata</taxon>
        <taxon>Eupercaria</taxon>
        <taxon>Perciformes</taxon>
        <taxon>Percoidei</taxon>
        <taxon>Percidae</taxon>
        <taxon>Percinae</taxon>
        <taxon>Perca</taxon>
    </lineage>
</organism>
<dbReference type="InterPro" id="IPR001715">
    <property type="entry name" value="CH_dom"/>
</dbReference>
<dbReference type="Pfam" id="PF10358">
    <property type="entry name" value="NT-C2"/>
    <property type="match status" value="1"/>
</dbReference>
<feature type="region of interest" description="Disordered" evidence="6">
    <location>
        <begin position="4043"/>
        <end position="4083"/>
    </location>
</feature>
<protein>
    <recommendedName>
        <fullName evidence="12">C2 NT-type domain-containing protein</fullName>
    </recommendedName>
</protein>
<feature type="region of interest" description="Disordered" evidence="6">
    <location>
        <begin position="3540"/>
        <end position="3608"/>
    </location>
</feature>
<evidence type="ECO:0000313" key="11">
    <source>
        <dbReference type="Proteomes" id="UP000465112"/>
    </source>
</evidence>
<feature type="compositionally biased region" description="Basic and acidic residues" evidence="6">
    <location>
        <begin position="3782"/>
        <end position="3794"/>
    </location>
</feature>
<dbReference type="EMBL" id="VHII01000014">
    <property type="protein sequence ID" value="KAF1380347.1"/>
    <property type="molecule type" value="Genomic_DNA"/>
</dbReference>
<dbReference type="PROSITE" id="PS50021">
    <property type="entry name" value="CH"/>
    <property type="match status" value="1"/>
</dbReference>
<sequence length="4769" mass="527015">MTSVWKRLQRVGKKASKFQFAASFQELTIECTKKWQPDKLRVVWIRRNRRHSTKLHSWQPGITNPYRGLVLWQVPESLDITVTLFKEPTAEEFEDKEWTFVIENETKGHKKVLASADVNMKKFASATPAQYDLTLKLKPLSVKVVEATLKLNLSCVFLKEGKATDEDMQSLASLMSMKQSDIGNLDDFNDSDDEGGEERRASFGQAAHVTASASSNMRVHDVAWRPAVVSGPTVTSEMGWKASSGIFSTISVPSRPPLPEPPDPSVPSSLRIRPASTGQPARPSPYAYSVPAFTRAHPPALPKIFQPTAGSVPLSAPRRPHSFHSDSSPAEGLEAFPTFTPSKAISISSISSLPSDSPLHTIPVPDTSQPACLSAWREQSVASFSSASSSSSSSAPLGSFSSMPPLPPASRQPKARLTSVGEPGSALTRPTSLPSAPETASWQSEWRPPKSQAPLAQPAHSPRFLHLSDPRQPAMLQKKPTETPSLFSLPVTGQSLEQKPQGGSGFVTSWRPQVTPTVEMPSPSPLNPSSALPLFGSPPPPPPQPHLSQTAITSISDQDAEFKRQLSTLSEEDNQCTTAATSDPRAPASQRPTSSRASEQRRDAHFGIEVVKASAGPESMASLLPFSPRTTVDPGLKYFEMPKTQMDQTESRPTRTFSNIQPTFPPFTSAPMQNPDFQDQCRSASVKELLVKPRCHISTMSIQLGDLITQPEPVQHIPLSPTNPQPTSRSLQGPSMRLPQMARFDTKPIGRIGVAHKKEALTMDLGNESVAFSVSSCVRDANSAFPPIVMDETPEAQSGEQPIAKNLQWENLQKDTQKISPAVPIPIMDKKTICNMTASDKVTSRLGSDFRFPSAQQATTDTLSKQREKFKVDFSSSSTKCFDVHGLDPEHCMEKGSTENVASVDERLLCERDRRVAQELVLPSSAVGIQEKCVYTSKVELFPLSTTGIAISHSPSTCQPKVQIEEPVGVPIMIKSQSSCPQYSKIPGMPSLHQSQVIAWFDDRLLFQKLPSNRFPLLLYSDYVGSISEGSTGITKMVDLTPSCSRSASIPGFPSALKREANMTCLLPTCPRISRIPGLASARSVTGYEKSVWDRCCLWKKPMQIKEAFASYMPCVQKEAVSDTNIIKGMVAMLPTCSRKASVPGFPSAPLQKASNILSMASLLPTCPKQTMIEGMPGRQIVMAYNDSWHILRKLILDRPLRSNPVLVQEKPYIKEHIKHMVYMLPSCPWKETIPGFPSVPRKEPSVPGFSFALSQDYSMADLVPTCSRKTRVIGLPSKEPVSAHGRGLDITRHILMEKPLSKGEVLISDSFPGADQDQDKREMYSSVAMLPSCPVITCLEGMPTIPQKLLPGIVSLLPVYPKQTKTPGMPSQDQNNAENKDWHALGRLITKRPEKKTQAYIGQWIPKDTENPKDMVDMLISCPQKAKAFGLPSAPRQEPSMVNVMPSCPIHSRVHGLPSKTRQKLCLSSCNEWFASKNLQCKRPFIKKEVQIINAVLRFDKNTAESMSAILPSCAKNASIPGFPSALTPTLADGPTMVNVLPCCTKESRVPGMPLRDTSKQLAWVMESKSLLVLREKSTVTLHLQNLNVFYSDCDMIKNMVSILPSCPRTACLPGFPSVPCQVLADIPSMINLLPTSPRHSRVCGIPSRFHSESHESEWSLNKRPIWKRPLTNPGKLLVIHDHKMYLREKAVAKIMVSMLPPCPKHSYIPGIPSKAGERPVEAVTKEALSMLKSLATFPENSKIPGLPAKYSAKATDGWYVDRDEVWKNPYNIRYCVVNQDFPVKEMSSREKEVMLSMLLSCPRQALNPGFPSAPRPQAFDVSVGKNPDMVQMLQCCPRQSSIIGFPSRVSIISHSKVGGWPVVNMRDCCPIYPKYSSSHKDIAMTSLSLEPSCPNISLSSGFTAVPPPGIDRLPNMVNIVPSCPKKASVLGVPSTHVHHSEQGWPGTKIIGKESENPKSQQLSLEEHSLCNVSVREKSMQFIFPSQDVPEDLQQRMTIESLTCPVEAIVKDLPSSNSKIQVDQRSSVVNGIEMLWDESSPTRLDLDTKKTKSDVCSALERHKDEQGFWIPIEAEEIAVLEKGNLHCRMWHSIPDMPLFLSVRKRHENMVSLQPSCTIVAGAEELTSQTQIKNAEQQLKKHPTNKTILWEELPKANTIKYPTQKTIIWEELPKVSTEVTRRSEEEMEMVSLPSMMLDTGDGIKTNTEAGIADLLPMRPTVSTLFEFTATAKQIDKCLLDSKSTWDTPSRDNELVDEKFPPPRAQCVPYHVKPEIEYKQYTFLEACPGVTNIAGMPSKLPIKEKPWLIDQKPICEKQSKIKEILLTYASKDDEKNKKEMVFLVPSCPSEARNPGFPSVPQYSLIFYGPPNMVNMCPGGPSVSNIPGSPSIHEANKRLLVSQQEPLLEKKIKTELVMTVSQREKDEMKIGALVPTFPKHSCIAGIPSIPQPTVALHGSDMISLLSSCPKTSCIEGIPSLMEHFSKVWATDYTPFGVKQPKINTVMIEDRPHNDDMGAMSALAPTCPKQACIPGFPSVLEPTVIYNEFSRVNLLPSCPAASSMAGFPSMQKADGKDWNTIHQPLWEKENKKESVLLLEYDKIDKDMKGVVSLAPSCPRESLISGCPSLPKSRIINAVDMTNMVSLSSSCSKVSQIPGFPSSHNSKEWTKSRESLFEPRLKDKQVSSIDRCQGDKRAMKAMFCLVPSCPKEARMPGFPSHPNPLTVYSAQNIISLFTLCSQVSKIPGFPSVDGNMSVGWVTEKGSLLKRLPKKTVIFDTSNDNKKIMKNMVSCVPSCPKVSSIPGFPSIPNPKMVYYGQNVVNLLPLCPLVSIIPGFPSVEGHREEGWGTELVSLMHRPQKNNQFRINSSPVNIDKQSNMLALVPSCPGASKIPGFPSVPQYNMLRIVPICPKVSRLPGFASFEGASKFQWLFKTPTLCDKPLKETVFVIHLPNQDEETAKTMFALAPSCPEASRVPGFPSASQTKSEIEPNIIHLLPCCSSASNLKGFASMTTIPSTGWINETKPILIKPKENRAHMILSLAGQDQLYCYNTKGMVTLVTSCPKEARVCGFPSALIVNRPPNMVSLYTSAPCVSCIPGFPSARMLSSQCTNIQTRTTHKSLLEKLQDEKIFVIAKFPAKDKHDQDEMKYMVALAPSCPNLTRIPGLPSILQLNPTENETMTIPDPCSTEKHTSQELPHTQSTQSYLKDPRMPGVPSTSICLTSTALAYEEKFKGSAKPNIDCCVDNGKSHIERIVGEEDLTGKRPLDTSEPAGVLGWEVLEAEGTITEKKAKSSLSAKEEDASGLVHAIVGVFHKGLHSLTTVSMSHSYETVASMLGPSSSTLAEVEHQPKAAFSMDLKDKTLTPSDKFSTHFADNTTTIQKIEGQFDEIQTKDNIEFPLSTEPYMWDLLGDPSVSPSPTTKSDDGFLVCASMKKWPPLTEADITEISKEDSEQVMEQKASLDQWLTKERPLTGQDSVQTSVYIESLLARHQTETEQDEGRTMSTSLQLDKGHQQTNIEDISITSLEPTTNESLTDANVHGEILKDKPSDPQADITVPQRGRKPRRKVPEPQQKGCDNEKDTVPLRPLRRKDSLTPDHKQKSDGLSVKPLPEVVSVQSVKKDATFEIQPAPATAPSCNIKKEDRSVPLGVPQNDHAQESVSARVTPYTGDHRQKCEVESVQISMDVVAPPRVKRRDGSLPPETPQKTAPCKPLRRKDSGTRQTSVTKANGQQDLKVSSALETTDPVPPKPCERSSDVSGALEPLQSLDKPGQTTTEIIPSQPVGRKDQTTKQHSQETDFVQSASRQTDTELVCSKDTEKTSCTPKCPKKDTDTSVQASSHVIPHSKKKGIESITQKPKSKMFNVEQTASLSIIKKIRLPQHGNKLPSSKFGKIDSDKECVKAVQIVNTGMEEIKQSSIVGDTSVDTIVITSPKESEHASEIAEAKKDKQRILRIPKPRVKKRLSGSFPEDVTAMETTSKASHGEEAQAATQGGPSSISPTTKELPKMQHSKGSPPLPLGEQPSASTEEVVPVKLRRNRLTIESSVPVEDGHISEKRPGSSSLPVPKPRVKKRLSGSFPDDIITSPCLPDTVTDTTGHESVQQNEQSSLPFPLPRAKKRLSATYSESTPPVDNLFPQEMELFQRNPEDTSATSKETKEGSTSLDSSVIFEGGFVTIQGEDVVASELEREVLEAMEEEEFPQADSVEDNEKALEEIMKGWTFTEKPIVTDDSEKSAEAVSEQADIEKVLEVEVDRSTVASSQDDWLHVEDDKDSEPMEINSKKEMRDEELDFDFVSVDVDAGCLEEERQREKSQVAGLHQANEPITPHKIPADETASLESFSPSPSLVTSSQSLLDWCQEVTQDHKGVKITNFSTSWRNGLAFCAILHHFQPEKINYEMLDPYDIKHNNKKAFDGFAELGISRLIEPSDMVMLAVPDRLIVMTYLNQIRTHFTGQELRLLHIERDSSESSYAVAGDQESQEDPQATVRYCAQRLQEEGISLESNGTTGTAESDSKTKDVVPPPRTKRLQVAGSSGAQLPVAPPRTHFLSKTGFSHVKDADLVKKRRSQRRSGSVEEGDISVVVAGQDERRKSDTERTEAVAEEGRPEGQDTNQYVLSQMEALEAEQNHIDNRAGVVERKLRQLLETGSDKVEEERLIQEWFTLVNKKNALIRRQDHLQLLLEEQDLERKFELLNKELRDIMALEEWQKTQAHKHREQLLLQELVSLVNQRDQLVHNIDAKERGALEEDERLERGLEQRRRKYSVQQKEKCVMQ</sequence>
<feature type="region of interest" description="Disordered" evidence="6">
    <location>
        <begin position="251"/>
        <end position="286"/>
    </location>
</feature>
<feature type="compositionally biased region" description="Basic and acidic residues" evidence="6">
    <location>
        <begin position="3489"/>
        <end position="3499"/>
    </location>
</feature>
<evidence type="ECO:0000259" key="7">
    <source>
        <dbReference type="PROSITE" id="PS50021"/>
    </source>
</evidence>
<feature type="domain" description="Calponin-homology (CH)" evidence="7">
    <location>
        <begin position="4344"/>
        <end position="4449"/>
    </location>
</feature>
<dbReference type="Proteomes" id="UP000465112">
    <property type="component" value="Chromosome 14"/>
</dbReference>
<evidence type="ECO:0000259" key="8">
    <source>
        <dbReference type="PROSITE" id="PS51840"/>
    </source>
</evidence>
<feature type="region of interest" description="Disordered" evidence="6">
    <location>
        <begin position="568"/>
        <end position="603"/>
    </location>
</feature>
<feature type="compositionally biased region" description="Polar residues" evidence="6">
    <location>
        <begin position="428"/>
        <end position="444"/>
    </location>
</feature>
<feature type="region of interest" description="Disordered" evidence="6">
    <location>
        <begin position="299"/>
        <end position="336"/>
    </location>
</feature>
<feature type="compositionally biased region" description="Polar residues" evidence="6">
    <location>
        <begin position="3500"/>
        <end position="3514"/>
    </location>
</feature>
<dbReference type="Pfam" id="PF00307">
    <property type="entry name" value="CH"/>
    <property type="match status" value="1"/>
</dbReference>
<keyword evidence="4 5" id="KW-0175">Coiled coil</keyword>
<feature type="compositionally biased region" description="Pro residues" evidence="6">
    <location>
        <begin position="536"/>
        <end position="545"/>
    </location>
</feature>
<comment type="caution">
    <text evidence="10">The sequence shown here is derived from an EMBL/GenBank/DDBJ whole genome shotgun (WGS) entry which is preliminary data.</text>
</comment>
<feature type="region of interest" description="Disordered" evidence="6">
    <location>
        <begin position="386"/>
        <end position="549"/>
    </location>
</feature>
<feature type="compositionally biased region" description="Basic and acidic residues" evidence="6">
    <location>
        <begin position="3588"/>
        <end position="3600"/>
    </location>
</feature>
<dbReference type="GO" id="GO:0005768">
    <property type="term" value="C:endosome"/>
    <property type="evidence" value="ECO:0007669"/>
    <property type="project" value="UniProtKB-SubCell"/>
</dbReference>
<feature type="region of interest" description="Disordered" evidence="6">
    <location>
        <begin position="4494"/>
        <end position="4605"/>
    </location>
</feature>
<evidence type="ECO:0000256" key="6">
    <source>
        <dbReference type="SAM" id="MobiDB-lite"/>
    </source>
</evidence>
<evidence type="ECO:0000256" key="4">
    <source>
        <dbReference type="ARBA" id="ARBA00023054"/>
    </source>
</evidence>
<keyword evidence="11" id="KW-1185">Reference proteome</keyword>
<feature type="compositionally biased region" description="Polar residues" evidence="6">
    <location>
        <begin position="720"/>
        <end position="733"/>
    </location>
</feature>
<accession>A0A6A5DXJ9</accession>
<feature type="region of interest" description="Disordered" evidence="6">
    <location>
        <begin position="182"/>
        <end position="207"/>
    </location>
</feature>